<protein>
    <recommendedName>
        <fullName evidence="1">DNA 3'-5' helicase II</fullName>
    </recommendedName>
</protein>
<sequence>MIKVVWGSNQSAPVVSEQLANEVQKLTQDDGYLYIGYPIVGTPRGPMKCDALLLSKTHGLIAFDLVEGKELDDFEGRQDEIATMLEVKLKPFPELKDRRNLKFAINTITFAPTAKLPQVSEDSVSRVANLESLLEEISVLSWQTKEDKTFEHLTAAIQSVTSLRAGSSKRQGVSPNSYGARLKKLEESIANLDQQQSEAVIESVEGVQRIRGLAGSGKTIVLALKASYLHAQNPDWNIAVTFNTRSLKDQFLRLINNFTIEQTGSEPDWDKLHIINAWGAPGRATNDGLYHKFCAQHNLTYYDYTSAKNNFGASSAFNEVCKIALSEFQKTDSQELYDSILVDEAQDFPASFLRVCYQFLKKPKRLVYAYDELQSLTGATMAPPEEIFGKNSDGAPLVTLESEGSTMGKRDIMLKKCYRNSRPLLTSAHALGFGIYRKSGLIQFFDQDELWTDVGYTVKSGSLSGNSNIVLTRTEETSPKFLEQHSSVDELIDIRVFDNQDEMDEALIESIRKDISEKELKPEDILVINPDPFTTKKNVGRIRADLMDYDINSELAGVSTSRDTFKVEGAVTFTGIFRAKGNEAGMVYVINAHDCNNSQIPSNLALGRNRLFTAITRSKSWVRVWGIGPKMEELKDEWQRLKSNNFELKFKYPTDQQKSQLKLINKDLSTSEKTKKMRYMRYLNELSEAITNGEIEPDEIPSTIREQLKALK</sequence>
<evidence type="ECO:0000259" key="2">
    <source>
        <dbReference type="Pfam" id="PF13538"/>
    </source>
</evidence>
<feature type="domain" description="UvrD-like helicase C-terminal" evidence="2">
    <location>
        <begin position="575"/>
        <end position="624"/>
    </location>
</feature>
<evidence type="ECO:0000313" key="3">
    <source>
        <dbReference type="EMBL" id="RUO40433.1"/>
    </source>
</evidence>
<dbReference type="InterPro" id="IPR000212">
    <property type="entry name" value="DNA_helicase_UvrD/REP"/>
</dbReference>
<dbReference type="PANTHER" id="PTHR11070:SF2">
    <property type="entry name" value="ATP-DEPENDENT DNA HELICASE SRS2"/>
    <property type="match status" value="1"/>
</dbReference>
<keyword evidence="3" id="KW-0547">Nucleotide-binding</keyword>
<dbReference type="Gene3D" id="3.40.50.300">
    <property type="entry name" value="P-loop containing nucleotide triphosphate hydrolases"/>
    <property type="match status" value="2"/>
</dbReference>
<dbReference type="AlphaFoldDB" id="A0AA94EEN6"/>
<comment type="caution">
    <text evidence="3">The sequence shown here is derived from an EMBL/GenBank/DDBJ whole genome shotgun (WGS) entry which is preliminary data.</text>
</comment>
<organism evidence="3 4">
    <name type="scientific">Idiomarina aquatica</name>
    <dbReference type="NCBI Taxonomy" id="1327752"/>
    <lineage>
        <taxon>Bacteria</taxon>
        <taxon>Pseudomonadati</taxon>
        <taxon>Pseudomonadota</taxon>
        <taxon>Gammaproteobacteria</taxon>
        <taxon>Alteromonadales</taxon>
        <taxon>Idiomarinaceae</taxon>
        <taxon>Idiomarina</taxon>
    </lineage>
</organism>
<dbReference type="GO" id="GO:0003677">
    <property type="term" value="F:DNA binding"/>
    <property type="evidence" value="ECO:0007669"/>
    <property type="project" value="InterPro"/>
</dbReference>
<keyword evidence="3" id="KW-0067">ATP-binding</keyword>
<gene>
    <name evidence="3" type="ORF">CWE23_11905</name>
</gene>
<dbReference type="GO" id="GO:0005829">
    <property type="term" value="C:cytosol"/>
    <property type="evidence" value="ECO:0007669"/>
    <property type="project" value="TreeGrafter"/>
</dbReference>
<keyword evidence="4" id="KW-1185">Reference proteome</keyword>
<reference evidence="4" key="1">
    <citation type="journal article" date="2018" name="Front. Microbiol.">
        <title>Genome-Based Analysis Reveals the Taxonomy and Diversity of the Family Idiomarinaceae.</title>
        <authorList>
            <person name="Liu Y."/>
            <person name="Lai Q."/>
            <person name="Shao Z."/>
        </authorList>
    </citation>
    <scope>NUCLEOTIDE SEQUENCE [LARGE SCALE GENOMIC DNA]</scope>
    <source>
        <strain evidence="4">SN-14</strain>
    </source>
</reference>
<keyword evidence="3" id="KW-0347">Helicase</keyword>
<proteinExistence type="predicted"/>
<dbReference type="SUPFAM" id="SSF52540">
    <property type="entry name" value="P-loop containing nucleoside triphosphate hydrolases"/>
    <property type="match status" value="1"/>
</dbReference>
<dbReference type="GO" id="GO:0005524">
    <property type="term" value="F:ATP binding"/>
    <property type="evidence" value="ECO:0007669"/>
    <property type="project" value="InterPro"/>
</dbReference>
<name>A0AA94EEN6_9GAMM</name>
<dbReference type="PANTHER" id="PTHR11070">
    <property type="entry name" value="UVRD / RECB / PCRA DNA HELICASE FAMILY MEMBER"/>
    <property type="match status" value="1"/>
</dbReference>
<dbReference type="GO" id="GO:0043138">
    <property type="term" value="F:3'-5' DNA helicase activity"/>
    <property type="evidence" value="ECO:0007669"/>
    <property type="project" value="TreeGrafter"/>
</dbReference>
<accession>A0AA94EEN6</accession>
<dbReference type="Proteomes" id="UP000286680">
    <property type="component" value="Unassembled WGS sequence"/>
</dbReference>
<dbReference type="Pfam" id="PF13538">
    <property type="entry name" value="UvrD_C_2"/>
    <property type="match status" value="1"/>
</dbReference>
<evidence type="ECO:0000313" key="4">
    <source>
        <dbReference type="Proteomes" id="UP000286680"/>
    </source>
</evidence>
<evidence type="ECO:0000256" key="1">
    <source>
        <dbReference type="ARBA" id="ARBA00034923"/>
    </source>
</evidence>
<dbReference type="GO" id="GO:0033202">
    <property type="term" value="C:DNA helicase complex"/>
    <property type="evidence" value="ECO:0007669"/>
    <property type="project" value="TreeGrafter"/>
</dbReference>
<keyword evidence="3" id="KW-0378">Hydrolase</keyword>
<dbReference type="EMBL" id="PIPS01000004">
    <property type="protein sequence ID" value="RUO40433.1"/>
    <property type="molecule type" value="Genomic_DNA"/>
</dbReference>
<dbReference type="InterPro" id="IPR027417">
    <property type="entry name" value="P-loop_NTPase"/>
</dbReference>
<dbReference type="GO" id="GO:0000725">
    <property type="term" value="P:recombinational repair"/>
    <property type="evidence" value="ECO:0007669"/>
    <property type="project" value="TreeGrafter"/>
</dbReference>
<dbReference type="InterPro" id="IPR027785">
    <property type="entry name" value="UvrD-like_helicase_C"/>
</dbReference>